<evidence type="ECO:0000313" key="13">
    <source>
        <dbReference type="Proteomes" id="UP001212217"/>
    </source>
</evidence>
<comment type="caution">
    <text evidence="10">Lacks conserved residue(s) required for the propagation of feature annotation.</text>
</comment>
<evidence type="ECO:0000256" key="2">
    <source>
        <dbReference type="ARBA" id="ARBA00011738"/>
    </source>
</evidence>
<comment type="catalytic activity">
    <reaction evidence="9 10">
        <text>XTP + H2O = XMP + diphosphate + H(+)</text>
        <dbReference type="Rhea" id="RHEA:28610"/>
        <dbReference type="ChEBI" id="CHEBI:15377"/>
        <dbReference type="ChEBI" id="CHEBI:15378"/>
        <dbReference type="ChEBI" id="CHEBI:33019"/>
        <dbReference type="ChEBI" id="CHEBI:57464"/>
        <dbReference type="ChEBI" id="CHEBI:61314"/>
        <dbReference type="EC" id="3.6.1.66"/>
    </reaction>
</comment>
<evidence type="ECO:0000256" key="1">
    <source>
        <dbReference type="ARBA" id="ARBA00008023"/>
    </source>
</evidence>
<feature type="binding site" evidence="10">
    <location>
        <position position="69"/>
    </location>
    <ligand>
        <name>substrate</name>
    </ligand>
</feature>
<name>A0AAW6B3Q1_9BACL</name>
<dbReference type="GO" id="GO:0017111">
    <property type="term" value="F:ribonucleoside triphosphate phosphatase activity"/>
    <property type="evidence" value="ECO:0007669"/>
    <property type="project" value="InterPro"/>
</dbReference>
<evidence type="ECO:0000256" key="9">
    <source>
        <dbReference type="ARBA" id="ARBA00052017"/>
    </source>
</evidence>
<evidence type="ECO:0000256" key="10">
    <source>
        <dbReference type="HAMAP-Rule" id="MF_01405"/>
    </source>
</evidence>
<proteinExistence type="inferred from homology"/>
<feature type="binding site" evidence="10">
    <location>
        <position position="68"/>
    </location>
    <ligand>
        <name>Mg(2+)</name>
        <dbReference type="ChEBI" id="CHEBI:18420"/>
    </ligand>
</feature>
<evidence type="ECO:0000256" key="8">
    <source>
        <dbReference type="ARBA" id="ARBA00051875"/>
    </source>
</evidence>
<evidence type="ECO:0000256" key="11">
    <source>
        <dbReference type="RuleBase" id="RU003781"/>
    </source>
</evidence>
<dbReference type="NCBIfam" id="TIGR00042">
    <property type="entry name" value="RdgB/HAM1 family non-canonical purine NTP pyrophosphatase"/>
    <property type="match status" value="1"/>
</dbReference>
<dbReference type="GO" id="GO:0046872">
    <property type="term" value="F:metal ion binding"/>
    <property type="evidence" value="ECO:0007669"/>
    <property type="project" value="UniProtKB-KW"/>
</dbReference>
<evidence type="ECO:0000256" key="5">
    <source>
        <dbReference type="ARBA" id="ARBA00022801"/>
    </source>
</evidence>
<dbReference type="Gene3D" id="3.90.950.10">
    <property type="match status" value="1"/>
</dbReference>
<comment type="catalytic activity">
    <reaction evidence="10">
        <text>ITP + H2O = IMP + diphosphate + H(+)</text>
        <dbReference type="Rhea" id="RHEA:29399"/>
        <dbReference type="ChEBI" id="CHEBI:15377"/>
        <dbReference type="ChEBI" id="CHEBI:15378"/>
        <dbReference type="ChEBI" id="CHEBI:33019"/>
        <dbReference type="ChEBI" id="CHEBI:58053"/>
        <dbReference type="ChEBI" id="CHEBI:61402"/>
        <dbReference type="EC" id="3.6.1.66"/>
    </reaction>
</comment>
<evidence type="ECO:0000256" key="6">
    <source>
        <dbReference type="ARBA" id="ARBA00022842"/>
    </source>
</evidence>
<dbReference type="NCBIfam" id="NF011397">
    <property type="entry name" value="PRK14822.1"/>
    <property type="match status" value="1"/>
</dbReference>
<dbReference type="GO" id="GO:0000166">
    <property type="term" value="F:nucleotide binding"/>
    <property type="evidence" value="ECO:0007669"/>
    <property type="project" value="UniProtKB-KW"/>
</dbReference>
<dbReference type="GO" id="GO:0005829">
    <property type="term" value="C:cytosol"/>
    <property type="evidence" value="ECO:0007669"/>
    <property type="project" value="TreeGrafter"/>
</dbReference>
<keyword evidence="6 10" id="KW-0460">Magnesium</keyword>
<feature type="binding site" evidence="10">
    <location>
        <begin position="147"/>
        <end position="150"/>
    </location>
    <ligand>
        <name>substrate</name>
    </ligand>
</feature>
<gene>
    <name evidence="12" type="ORF">PNO30_04640</name>
</gene>
<comment type="subunit">
    <text evidence="2 10">Homodimer.</text>
</comment>
<dbReference type="RefSeq" id="WP_271987323.1">
    <property type="nucleotide sequence ID" value="NZ_JAQMFS010000057.1"/>
</dbReference>
<dbReference type="InterPro" id="IPR029001">
    <property type="entry name" value="ITPase-like_fam"/>
</dbReference>
<evidence type="ECO:0000256" key="3">
    <source>
        <dbReference type="ARBA" id="ARBA00022723"/>
    </source>
</evidence>
<sequence length="194" mass="21844">MKELILASNNAHKVEEIKSILEDYSILTLKDINYTKEIVEDGSTFEENALIKARTICKYSGKTAISDDSGLSVDLLDGRPGVYSARYSKEQTDEKNIEKVLLELNGQKSKAKFVSVIALVKPDGTELTFRGECHGEIIFEKRGTNGFGYDPIFYVPSLDKTFAELSAEQKNSISHRKQSLEKFSQYLKEESDEN</sequence>
<feature type="active site" description="Proton acceptor" evidence="10">
    <location>
        <position position="68"/>
    </location>
</feature>
<comment type="function">
    <text evidence="10">Pyrophosphatase that catalyzes the hydrolysis of nucleoside triphosphates to their monophosphate derivatives, with a high preference for the non-canonical purine nucleotides XTP (xanthosine triphosphate), dITP (deoxyinosine triphosphate) and ITP. Seems to function as a house-cleaning enzyme that removes non-canonical purine nucleotides from the nucleotide pool, thus preventing their incorporation into DNA/RNA and avoiding chromosomal lesions.</text>
</comment>
<dbReference type="AlphaFoldDB" id="A0AAW6B3Q1"/>
<comment type="catalytic activity">
    <reaction evidence="8 10">
        <text>dITP + H2O = dIMP + diphosphate + H(+)</text>
        <dbReference type="Rhea" id="RHEA:28342"/>
        <dbReference type="ChEBI" id="CHEBI:15377"/>
        <dbReference type="ChEBI" id="CHEBI:15378"/>
        <dbReference type="ChEBI" id="CHEBI:33019"/>
        <dbReference type="ChEBI" id="CHEBI:61194"/>
        <dbReference type="ChEBI" id="CHEBI:61382"/>
        <dbReference type="EC" id="3.6.1.66"/>
    </reaction>
</comment>
<comment type="similarity">
    <text evidence="1 10 11">Belongs to the HAM1 NTPase family.</text>
</comment>
<comment type="cofactor">
    <cofactor evidence="10">
        <name>Mg(2+)</name>
        <dbReference type="ChEBI" id="CHEBI:18420"/>
    </cofactor>
    <text evidence="10">Binds 1 Mg(2+) ion per subunit.</text>
</comment>
<keyword evidence="5 10" id="KW-0378">Hydrolase</keyword>
<dbReference type="HAMAP" id="MF_01405">
    <property type="entry name" value="Non_canon_purine_NTPase"/>
    <property type="match status" value="1"/>
</dbReference>
<keyword evidence="3 10" id="KW-0479">Metal-binding</keyword>
<dbReference type="GO" id="GO:0009146">
    <property type="term" value="P:purine nucleoside triphosphate catabolic process"/>
    <property type="evidence" value="ECO:0007669"/>
    <property type="project" value="UniProtKB-UniRule"/>
</dbReference>
<evidence type="ECO:0000256" key="4">
    <source>
        <dbReference type="ARBA" id="ARBA00022741"/>
    </source>
</evidence>
<organism evidence="12 13">
    <name type="scientific">Gemella haemolysans</name>
    <dbReference type="NCBI Taxonomy" id="1379"/>
    <lineage>
        <taxon>Bacteria</taxon>
        <taxon>Bacillati</taxon>
        <taxon>Bacillota</taxon>
        <taxon>Bacilli</taxon>
        <taxon>Bacillales</taxon>
        <taxon>Gemellaceae</taxon>
        <taxon>Gemella</taxon>
    </lineage>
</organism>
<evidence type="ECO:0000313" key="12">
    <source>
        <dbReference type="EMBL" id="MDB6186070.1"/>
    </source>
</evidence>
<dbReference type="CDD" id="cd00515">
    <property type="entry name" value="HAM1"/>
    <property type="match status" value="1"/>
</dbReference>
<dbReference type="GO" id="GO:0009117">
    <property type="term" value="P:nucleotide metabolic process"/>
    <property type="evidence" value="ECO:0007669"/>
    <property type="project" value="UniProtKB-KW"/>
</dbReference>
<dbReference type="GO" id="GO:0036220">
    <property type="term" value="F:ITP diphosphatase activity"/>
    <property type="evidence" value="ECO:0007669"/>
    <property type="project" value="UniProtKB-UniRule"/>
</dbReference>
<dbReference type="EC" id="3.6.1.66" evidence="10"/>
<dbReference type="Pfam" id="PF01725">
    <property type="entry name" value="Ham1p_like"/>
    <property type="match status" value="1"/>
</dbReference>
<dbReference type="GO" id="GO:0036222">
    <property type="term" value="F:XTP diphosphatase activity"/>
    <property type="evidence" value="ECO:0007669"/>
    <property type="project" value="UniProtKB-UniRule"/>
</dbReference>
<dbReference type="InterPro" id="IPR020922">
    <property type="entry name" value="dITP/XTP_pyrophosphatase"/>
</dbReference>
<dbReference type="GO" id="GO:0035870">
    <property type="term" value="F:dITP diphosphatase activity"/>
    <property type="evidence" value="ECO:0007669"/>
    <property type="project" value="UniProtKB-UniRule"/>
</dbReference>
<dbReference type="FunFam" id="3.90.950.10:FF:000001">
    <property type="entry name" value="dITP/XTP pyrophosphatase"/>
    <property type="match status" value="1"/>
</dbReference>
<comment type="caution">
    <text evidence="12">The sequence shown here is derived from an EMBL/GenBank/DDBJ whole genome shotgun (WGS) entry which is preliminary data.</text>
</comment>
<evidence type="ECO:0000256" key="7">
    <source>
        <dbReference type="ARBA" id="ARBA00023080"/>
    </source>
</evidence>
<feature type="binding site" evidence="10">
    <location>
        <position position="170"/>
    </location>
    <ligand>
        <name>substrate</name>
    </ligand>
</feature>
<reference evidence="12" key="1">
    <citation type="submission" date="2023-08" db="EMBL/GenBank/DDBJ databases">
        <title>Dental plaque isolates bound by oral lectin ZG16B.</title>
        <authorList>
            <person name="Ghosh S."/>
        </authorList>
    </citation>
    <scope>NUCLEOTIDE SEQUENCE</scope>
    <source>
        <strain evidence="12">DP3_5B</strain>
    </source>
</reference>
<dbReference type="Proteomes" id="UP001212217">
    <property type="component" value="Unassembled WGS sequence"/>
</dbReference>
<keyword evidence="7 10" id="KW-0546">Nucleotide metabolism</keyword>
<feature type="binding site" evidence="10">
    <location>
        <begin position="8"/>
        <end position="13"/>
    </location>
    <ligand>
        <name>substrate</name>
    </ligand>
</feature>
<dbReference type="EMBL" id="JAQMFS010000057">
    <property type="protein sequence ID" value="MDB6186070.1"/>
    <property type="molecule type" value="Genomic_DNA"/>
</dbReference>
<dbReference type="PANTHER" id="PTHR11067">
    <property type="entry name" value="INOSINE TRIPHOSPHATE PYROPHOSPHATASE/HAM1 PROTEIN"/>
    <property type="match status" value="1"/>
</dbReference>
<dbReference type="InterPro" id="IPR002637">
    <property type="entry name" value="RdgB/HAM1"/>
</dbReference>
<dbReference type="SUPFAM" id="SSF52972">
    <property type="entry name" value="ITPase-like"/>
    <property type="match status" value="1"/>
</dbReference>
<keyword evidence="4 10" id="KW-0547">Nucleotide-binding</keyword>
<accession>A0AAW6B3Q1</accession>
<dbReference type="PANTHER" id="PTHR11067:SF9">
    <property type="entry name" value="INOSINE TRIPHOSPHATE PYROPHOSPHATASE"/>
    <property type="match status" value="1"/>
</dbReference>
<protein>
    <recommendedName>
        <fullName evidence="10">dITP/XTP pyrophosphatase</fullName>
        <ecNumber evidence="10">3.6.1.66</ecNumber>
    </recommendedName>
    <alternativeName>
        <fullName evidence="10">Non-canonical purine NTP pyrophosphatase</fullName>
    </alternativeName>
    <alternativeName>
        <fullName evidence="10">Non-standard purine NTP pyrophosphatase</fullName>
    </alternativeName>
    <alternativeName>
        <fullName evidence="10">Nucleoside-triphosphate diphosphatase</fullName>
    </alternativeName>
    <alternativeName>
        <fullName evidence="10">Nucleoside-triphosphate pyrophosphatase</fullName>
        <shortName evidence="10">NTPase</shortName>
    </alternativeName>
</protein>
<feature type="binding site" evidence="10">
    <location>
        <begin position="175"/>
        <end position="176"/>
    </location>
    <ligand>
        <name>substrate</name>
    </ligand>
</feature>